<protein>
    <submittedName>
        <fullName evidence="1">Uncharacterized protein</fullName>
    </submittedName>
</protein>
<comment type="caution">
    <text evidence="1">The sequence shown here is derived from an EMBL/GenBank/DDBJ whole genome shotgun (WGS) entry which is preliminary data.</text>
</comment>
<sequence>MHKKETGIPCFECGKRSGIDCPGRRPDEATRCTVCMEEFMGRIRRISEKYKDSLKRLADS</sequence>
<organism evidence="1">
    <name type="scientific">marine sediment metagenome</name>
    <dbReference type="NCBI Taxonomy" id="412755"/>
    <lineage>
        <taxon>unclassified sequences</taxon>
        <taxon>metagenomes</taxon>
        <taxon>ecological metagenomes</taxon>
    </lineage>
</organism>
<gene>
    <name evidence="1" type="ORF">LCGC14_0141510</name>
</gene>
<accession>A0A0F9VGF4</accession>
<dbReference type="EMBL" id="LAZR01000049">
    <property type="protein sequence ID" value="KKN98907.1"/>
    <property type="molecule type" value="Genomic_DNA"/>
</dbReference>
<name>A0A0F9VGF4_9ZZZZ</name>
<dbReference type="AlphaFoldDB" id="A0A0F9VGF4"/>
<proteinExistence type="predicted"/>
<evidence type="ECO:0000313" key="1">
    <source>
        <dbReference type="EMBL" id="KKN98907.1"/>
    </source>
</evidence>
<reference evidence="1" key="1">
    <citation type="journal article" date="2015" name="Nature">
        <title>Complex archaea that bridge the gap between prokaryotes and eukaryotes.</title>
        <authorList>
            <person name="Spang A."/>
            <person name="Saw J.H."/>
            <person name="Jorgensen S.L."/>
            <person name="Zaremba-Niedzwiedzka K."/>
            <person name="Martijn J."/>
            <person name="Lind A.E."/>
            <person name="van Eijk R."/>
            <person name="Schleper C."/>
            <person name="Guy L."/>
            <person name="Ettema T.J."/>
        </authorList>
    </citation>
    <scope>NUCLEOTIDE SEQUENCE</scope>
</reference>